<keyword evidence="1" id="KW-0805">Transcription regulation</keyword>
<evidence type="ECO:0000256" key="3">
    <source>
        <dbReference type="ARBA" id="ARBA00023163"/>
    </source>
</evidence>
<feature type="compositionally biased region" description="Basic and acidic residues" evidence="5">
    <location>
        <begin position="69"/>
        <end position="79"/>
    </location>
</feature>
<dbReference type="HOGENOM" id="CLU_1158345_0_0_1"/>
<dbReference type="InterPro" id="IPR017930">
    <property type="entry name" value="Myb_dom"/>
</dbReference>
<dbReference type="InterPro" id="IPR052245">
    <property type="entry name" value="Plant_Stress_Dev_TF"/>
</dbReference>
<evidence type="ECO:0000256" key="5">
    <source>
        <dbReference type="SAM" id="MobiDB-lite"/>
    </source>
</evidence>
<evidence type="ECO:0000256" key="2">
    <source>
        <dbReference type="ARBA" id="ARBA00023125"/>
    </source>
</evidence>
<accession>V9FR20</accession>
<dbReference type="GO" id="GO:0006355">
    <property type="term" value="P:regulation of DNA-templated transcription"/>
    <property type="evidence" value="ECO:0007669"/>
    <property type="project" value="UniProtKB-ARBA"/>
</dbReference>
<feature type="compositionally biased region" description="Basic residues" evidence="5">
    <location>
        <begin position="119"/>
        <end position="135"/>
    </location>
</feature>
<keyword evidence="3" id="KW-0804">Transcription</keyword>
<evidence type="ECO:0000313" key="7">
    <source>
        <dbReference type="EMBL" id="ETI53894.1"/>
    </source>
</evidence>
<dbReference type="SUPFAM" id="SSF46689">
    <property type="entry name" value="Homeodomain-like"/>
    <property type="match status" value="1"/>
</dbReference>
<evidence type="ECO:0000256" key="4">
    <source>
        <dbReference type="ARBA" id="ARBA00023242"/>
    </source>
</evidence>
<keyword evidence="2" id="KW-0238">DNA-binding</keyword>
<evidence type="ECO:0000313" key="8">
    <source>
        <dbReference type="Proteomes" id="UP000018721"/>
    </source>
</evidence>
<dbReference type="SMART" id="SM00717">
    <property type="entry name" value="SANT"/>
    <property type="match status" value="1"/>
</dbReference>
<evidence type="ECO:0000259" key="6">
    <source>
        <dbReference type="PROSITE" id="PS51294"/>
    </source>
</evidence>
<dbReference type="GO" id="GO:0003677">
    <property type="term" value="F:DNA binding"/>
    <property type="evidence" value="ECO:0007669"/>
    <property type="project" value="UniProtKB-KW"/>
</dbReference>
<dbReference type="PANTHER" id="PTHR44191:SF62">
    <property type="entry name" value="OS04G0341900 PROTEIN"/>
    <property type="match status" value="1"/>
</dbReference>
<keyword evidence="4" id="KW-0539">Nucleus</keyword>
<dbReference type="PANTHER" id="PTHR44191">
    <property type="entry name" value="TRANSCRIPTION FACTOR KUA1"/>
    <property type="match status" value="1"/>
</dbReference>
<dbReference type="InterPro" id="IPR006447">
    <property type="entry name" value="Myb_dom_plants"/>
</dbReference>
<keyword evidence="8" id="KW-1185">Reference proteome</keyword>
<organism evidence="7 8">
    <name type="scientific">Phytophthora nicotianae P1569</name>
    <dbReference type="NCBI Taxonomy" id="1317065"/>
    <lineage>
        <taxon>Eukaryota</taxon>
        <taxon>Sar</taxon>
        <taxon>Stramenopiles</taxon>
        <taxon>Oomycota</taxon>
        <taxon>Peronosporomycetes</taxon>
        <taxon>Peronosporales</taxon>
        <taxon>Peronosporaceae</taxon>
        <taxon>Phytophthora</taxon>
    </lineage>
</organism>
<comment type="caution">
    <text evidence="7">The sequence shown here is derived from an EMBL/GenBank/DDBJ whole genome shotgun (WGS) entry which is preliminary data.</text>
</comment>
<feature type="region of interest" description="Disordered" evidence="5">
    <location>
        <begin position="110"/>
        <end position="171"/>
    </location>
</feature>
<dbReference type="CDD" id="cd00167">
    <property type="entry name" value="SANT"/>
    <property type="match status" value="1"/>
</dbReference>
<dbReference type="InterPro" id="IPR001005">
    <property type="entry name" value="SANT/Myb"/>
</dbReference>
<dbReference type="PROSITE" id="PS51294">
    <property type="entry name" value="HTH_MYB"/>
    <property type="match status" value="1"/>
</dbReference>
<feature type="domain" description="HTH myb-type" evidence="6">
    <location>
        <begin position="71"/>
        <end position="126"/>
    </location>
</feature>
<feature type="region of interest" description="Disordered" evidence="5">
    <location>
        <begin position="44"/>
        <end position="79"/>
    </location>
</feature>
<dbReference type="EMBL" id="ANIZ01000609">
    <property type="protein sequence ID" value="ETI53894.1"/>
    <property type="molecule type" value="Genomic_DNA"/>
</dbReference>
<dbReference type="AlphaFoldDB" id="V9FR20"/>
<dbReference type="Proteomes" id="UP000018721">
    <property type="component" value="Unassembled WGS sequence"/>
</dbReference>
<dbReference type="Pfam" id="PF00249">
    <property type="entry name" value="Myb_DNA-binding"/>
    <property type="match status" value="1"/>
</dbReference>
<proteinExistence type="predicted"/>
<reference evidence="7 8" key="1">
    <citation type="submission" date="2013-11" db="EMBL/GenBank/DDBJ databases">
        <title>The Genome Sequence of Phytophthora parasitica P1569.</title>
        <authorList>
            <consortium name="The Broad Institute Genomics Platform"/>
            <person name="Russ C."/>
            <person name="Tyler B."/>
            <person name="Panabieres F."/>
            <person name="Shan W."/>
            <person name="Tripathy S."/>
            <person name="Grunwald N."/>
            <person name="Machado M."/>
            <person name="Johnson C.S."/>
            <person name="Arredondo F."/>
            <person name="Hong C."/>
            <person name="Coffey M."/>
            <person name="Young S.K."/>
            <person name="Zeng Q."/>
            <person name="Gargeya S."/>
            <person name="Fitzgerald M."/>
            <person name="Abouelleil A."/>
            <person name="Alvarado L."/>
            <person name="Chapman S.B."/>
            <person name="Gainer-Dewar J."/>
            <person name="Goldberg J."/>
            <person name="Griggs A."/>
            <person name="Gujja S."/>
            <person name="Hansen M."/>
            <person name="Howarth C."/>
            <person name="Imamovic A."/>
            <person name="Ireland A."/>
            <person name="Larimer J."/>
            <person name="McCowan C."/>
            <person name="Murphy C."/>
            <person name="Pearson M."/>
            <person name="Poon T.W."/>
            <person name="Priest M."/>
            <person name="Roberts A."/>
            <person name="Saif S."/>
            <person name="Shea T."/>
            <person name="Sykes S."/>
            <person name="Wortman J."/>
            <person name="Nusbaum C."/>
            <person name="Birren B."/>
        </authorList>
    </citation>
    <scope>NUCLEOTIDE SEQUENCE [LARGE SCALE GENOMIC DNA]</scope>
    <source>
        <strain evidence="7 8">P1569</strain>
    </source>
</reference>
<dbReference type="Gene3D" id="1.10.10.60">
    <property type="entry name" value="Homeodomain-like"/>
    <property type="match status" value="1"/>
</dbReference>
<dbReference type="NCBIfam" id="TIGR01557">
    <property type="entry name" value="myb_SHAQKYF"/>
    <property type="match status" value="1"/>
</dbReference>
<dbReference type="OrthoDB" id="118550at2759"/>
<gene>
    <name evidence="7" type="ORF">F443_03239</name>
</gene>
<protein>
    <recommendedName>
        <fullName evidence="6">HTH myb-type domain-containing protein</fullName>
    </recommendedName>
</protein>
<sequence length="291" mass="32195">MQRVSATPAAPLFILRASAHTDTAKDSSMTITKRVQKELVQAVPPADNQLLKSLRKHSRAQRTAPKARSNTEKNKGKAWTPEEHARFLVALDKFPSGPWKAIANYVGTKDSRQTMTHAQKYRQKHERQQRGLRNRNKTEKSRKQVVKKATAGTQATAEQPMADDIAQDDSVPERDAALVEMSEALEFDWLPIMPSLTKQLSDSPRSADEGACAVNSDPFAPVVADDSLLTMALDAGAAWLSVKGDNNLTKIFLEIDEPVAEAEWPQMWSTNSLEEIVTSCSQFDFIGEGAH</sequence>
<dbReference type="eggNOG" id="ENOG502SC4J">
    <property type="taxonomic scope" value="Eukaryota"/>
</dbReference>
<name>V9FR20_PHYNI</name>
<dbReference type="InterPro" id="IPR009057">
    <property type="entry name" value="Homeodomain-like_sf"/>
</dbReference>
<evidence type="ECO:0000256" key="1">
    <source>
        <dbReference type="ARBA" id="ARBA00023015"/>
    </source>
</evidence>